<dbReference type="CDD" id="cd00799">
    <property type="entry name" value="INT_Cre_C"/>
    <property type="match status" value="1"/>
</dbReference>
<proteinExistence type="predicted"/>
<feature type="domain" description="Tyr recombinase" evidence="3">
    <location>
        <begin position="158"/>
        <end position="357"/>
    </location>
</feature>
<dbReference type="GO" id="GO:0006310">
    <property type="term" value="P:DNA recombination"/>
    <property type="evidence" value="ECO:0007669"/>
    <property type="project" value="UniProtKB-KW"/>
</dbReference>
<evidence type="ECO:0000256" key="1">
    <source>
        <dbReference type="ARBA" id="ARBA00023125"/>
    </source>
</evidence>
<keyword evidence="2" id="KW-0233">DNA recombination</keyword>
<dbReference type="AlphaFoldDB" id="A0A4D8QE73"/>
<evidence type="ECO:0000313" key="5">
    <source>
        <dbReference type="Proteomes" id="UP000298596"/>
    </source>
</evidence>
<dbReference type="PANTHER" id="PTHR34605">
    <property type="entry name" value="PHAGE_INTEGRASE DOMAIN-CONTAINING PROTEIN"/>
    <property type="match status" value="1"/>
</dbReference>
<dbReference type="GO" id="GO:0003677">
    <property type="term" value="F:DNA binding"/>
    <property type="evidence" value="ECO:0007669"/>
    <property type="project" value="UniProtKB-KW"/>
</dbReference>
<sequence>MPTDPPDDPIPRLSSDGTGTSWLAPDAGVAVETGIFGRLVVPTDPARVAEIQELARQAAVWATRARGEGTLRAYRSAWTAYTAWCDRLGFAPLTGAADIIGMYLVKAAERLTVPTLRVHLAAIATAHRLAGVPVDLKHPRIALVLDGLARGQADRPIRQAAPIPLDALPRLLAAQPDGPLGLRNRAMLLIGYGAALRRSELVALRVADVTRHPDRGVEVTVRRSKTDQRGRGDAVAIWAAADPGLCALRALDAWLAARRAWRPEDPLFCGVLKNGAVTGKPLSDKAVARLVKESAVRAGLPEPERFSGHSLRAGLATAAAEEEAQLHDIMRQTRHKSTEVARRYLRSRDRWRNNVTEKLFRSRGDGGS</sequence>
<dbReference type="EMBL" id="CP032335">
    <property type="protein sequence ID" value="QCO07173.1"/>
    <property type="molecule type" value="Genomic_DNA"/>
</dbReference>
<name>A0A4D8QE73_AZOBR</name>
<dbReference type="Gene3D" id="1.10.443.10">
    <property type="entry name" value="Intergrase catalytic core"/>
    <property type="match status" value="1"/>
</dbReference>
<keyword evidence="1" id="KW-0238">DNA-binding</keyword>
<evidence type="ECO:0000259" key="3">
    <source>
        <dbReference type="PROSITE" id="PS51898"/>
    </source>
</evidence>
<keyword evidence="4" id="KW-0614">Plasmid</keyword>
<reference evidence="4 5" key="1">
    <citation type="submission" date="2018-09" db="EMBL/GenBank/DDBJ databases">
        <title>Whole genome based analysis of evolution and adaptive divergence in Indian and Brazilian strains of Azospirillum brasilense.</title>
        <authorList>
            <person name="Singh C."/>
            <person name="Tripathi A.K."/>
        </authorList>
    </citation>
    <scope>NUCLEOTIDE SEQUENCE [LARGE SCALE GENOMIC DNA]</scope>
    <source>
        <strain evidence="4 5">MTCC4036</strain>
        <plasmid evidence="4 5">p5</plasmid>
    </source>
</reference>
<dbReference type="InterPro" id="IPR052925">
    <property type="entry name" value="Phage_Integrase-like_Recomb"/>
</dbReference>
<dbReference type="InterPro" id="IPR011010">
    <property type="entry name" value="DNA_brk_join_enz"/>
</dbReference>
<evidence type="ECO:0000313" key="4">
    <source>
        <dbReference type="EMBL" id="QCO07173.1"/>
    </source>
</evidence>
<dbReference type="PROSITE" id="PS51898">
    <property type="entry name" value="TYR_RECOMBINASE"/>
    <property type="match status" value="1"/>
</dbReference>
<dbReference type="InterPro" id="IPR013762">
    <property type="entry name" value="Integrase-like_cat_sf"/>
</dbReference>
<organism evidence="4 5">
    <name type="scientific">Azospirillum brasilense</name>
    <dbReference type="NCBI Taxonomy" id="192"/>
    <lineage>
        <taxon>Bacteria</taxon>
        <taxon>Pseudomonadati</taxon>
        <taxon>Pseudomonadota</taxon>
        <taxon>Alphaproteobacteria</taxon>
        <taxon>Rhodospirillales</taxon>
        <taxon>Azospirillaceae</taxon>
        <taxon>Azospirillum</taxon>
    </lineage>
</organism>
<dbReference type="GO" id="GO:0015074">
    <property type="term" value="P:DNA integration"/>
    <property type="evidence" value="ECO:0007669"/>
    <property type="project" value="InterPro"/>
</dbReference>
<dbReference type="InterPro" id="IPR002104">
    <property type="entry name" value="Integrase_catalytic"/>
</dbReference>
<dbReference type="Proteomes" id="UP000298596">
    <property type="component" value="Plasmid p5"/>
</dbReference>
<protein>
    <recommendedName>
        <fullName evidence="3">Tyr recombinase domain-containing protein</fullName>
    </recommendedName>
</protein>
<geneLocation type="plasmid" evidence="4">
    <name>p5</name>
</geneLocation>
<accession>A0A4D8QE73</accession>
<gene>
    <name evidence="4" type="ORF">D3867_35315</name>
</gene>
<evidence type="ECO:0000256" key="2">
    <source>
        <dbReference type="ARBA" id="ARBA00023172"/>
    </source>
</evidence>
<dbReference type="Pfam" id="PF00589">
    <property type="entry name" value="Phage_integrase"/>
    <property type="match status" value="1"/>
</dbReference>
<dbReference type="PANTHER" id="PTHR34605:SF4">
    <property type="entry name" value="DNA ADENINE METHYLTRANSFERASE"/>
    <property type="match status" value="1"/>
</dbReference>
<dbReference type="InterPro" id="IPR010998">
    <property type="entry name" value="Integrase_recombinase_N"/>
</dbReference>
<dbReference type="SUPFAM" id="SSF56349">
    <property type="entry name" value="DNA breaking-rejoining enzymes"/>
    <property type="match status" value="1"/>
</dbReference>
<dbReference type="SUPFAM" id="SSF47823">
    <property type="entry name" value="lambda integrase-like, N-terminal domain"/>
    <property type="match status" value="1"/>
</dbReference>
<dbReference type="Gene3D" id="1.10.150.130">
    <property type="match status" value="1"/>
</dbReference>